<dbReference type="SUPFAM" id="SSF51445">
    <property type="entry name" value="(Trans)glycosidases"/>
    <property type="match status" value="1"/>
</dbReference>
<reference evidence="10 11" key="1">
    <citation type="submission" date="2017-11" db="EMBL/GenBank/DDBJ databases">
        <title>Complete genome of Rhizobium leguminosarum Norway, an ineffective micro-symbiont.</title>
        <authorList>
            <person name="Hoffrichter A."/>
            <person name="Liang J."/>
            <person name="Brachmann A."/>
            <person name="Marin M."/>
        </authorList>
    </citation>
    <scope>NUCLEOTIDE SEQUENCE [LARGE SCALE GENOMIC DNA]</scope>
    <source>
        <strain evidence="10 11">Norway</strain>
        <plasmid evidence="11">Plasmid prln4</plasmid>
    </source>
</reference>
<dbReference type="InterPro" id="IPR013783">
    <property type="entry name" value="Ig-like_fold"/>
</dbReference>
<evidence type="ECO:0000256" key="7">
    <source>
        <dbReference type="ARBA" id="ARBA00032594"/>
    </source>
</evidence>
<dbReference type="Gene3D" id="2.60.40.10">
    <property type="entry name" value="Immunoglobulins"/>
    <property type="match status" value="1"/>
</dbReference>
<dbReference type="GO" id="GO:0008422">
    <property type="term" value="F:beta-glucosidase activity"/>
    <property type="evidence" value="ECO:0007669"/>
    <property type="project" value="UniProtKB-ARBA"/>
</dbReference>
<geneLocation type="plasmid" evidence="11">
    <name>prln4</name>
</geneLocation>
<dbReference type="InterPro" id="IPR001764">
    <property type="entry name" value="Glyco_hydro_3_N"/>
</dbReference>
<proteinExistence type="inferred from homology"/>
<dbReference type="InterPro" id="IPR050288">
    <property type="entry name" value="Cellulose_deg_GH3"/>
</dbReference>
<keyword evidence="4 8" id="KW-0326">Glycosidase</keyword>
<dbReference type="Pfam" id="PF14310">
    <property type="entry name" value="Fn3-like"/>
    <property type="match status" value="1"/>
</dbReference>
<evidence type="ECO:0000256" key="5">
    <source>
        <dbReference type="ARBA" id="ARBA00031448"/>
    </source>
</evidence>
<keyword evidence="3" id="KW-0119">Carbohydrate metabolism</keyword>
<keyword evidence="2 8" id="KW-0378">Hydrolase</keyword>
<dbReference type="PRINTS" id="PR00133">
    <property type="entry name" value="GLHYDRLASE3"/>
</dbReference>
<dbReference type="EMBL" id="CP025016">
    <property type="protein sequence ID" value="AUW47722.1"/>
    <property type="molecule type" value="Genomic_DNA"/>
</dbReference>
<evidence type="ECO:0000313" key="10">
    <source>
        <dbReference type="EMBL" id="AUW47722.1"/>
    </source>
</evidence>
<dbReference type="PANTHER" id="PTHR42715">
    <property type="entry name" value="BETA-GLUCOSIDASE"/>
    <property type="match status" value="1"/>
</dbReference>
<dbReference type="InterPro" id="IPR036881">
    <property type="entry name" value="Glyco_hydro_3_C_sf"/>
</dbReference>
<evidence type="ECO:0000313" key="11">
    <source>
        <dbReference type="Proteomes" id="UP000238523"/>
    </source>
</evidence>
<dbReference type="PROSITE" id="PS00775">
    <property type="entry name" value="GLYCOSYL_HYDROL_F3"/>
    <property type="match status" value="1"/>
</dbReference>
<comment type="similarity">
    <text evidence="1 8">Belongs to the glycosyl hydrolase 3 family.</text>
</comment>
<dbReference type="Proteomes" id="UP000238523">
    <property type="component" value="Plasmid pRLN4"/>
</dbReference>
<dbReference type="Gene3D" id="3.40.50.1700">
    <property type="entry name" value="Glycoside hydrolase family 3 C-terminal domain"/>
    <property type="match status" value="1"/>
</dbReference>
<dbReference type="RefSeq" id="WP_105010042.1">
    <property type="nucleotide sequence ID" value="NZ_CP025016.1"/>
</dbReference>
<feature type="domain" description="Fibronectin type III-like" evidence="9">
    <location>
        <begin position="614"/>
        <end position="684"/>
    </location>
</feature>
<dbReference type="Pfam" id="PF00933">
    <property type="entry name" value="Glyco_hydro_3"/>
    <property type="match status" value="1"/>
</dbReference>
<dbReference type="InterPro" id="IPR036962">
    <property type="entry name" value="Glyco_hydro_3_N_sf"/>
</dbReference>
<evidence type="ECO:0000256" key="4">
    <source>
        <dbReference type="ARBA" id="ARBA00023295"/>
    </source>
</evidence>
<organism evidence="10 11">
    <name type="scientific">Rhizobium leguminosarum</name>
    <dbReference type="NCBI Taxonomy" id="384"/>
    <lineage>
        <taxon>Bacteria</taxon>
        <taxon>Pseudomonadati</taxon>
        <taxon>Pseudomonadota</taxon>
        <taxon>Alphaproteobacteria</taxon>
        <taxon>Hyphomicrobiales</taxon>
        <taxon>Rhizobiaceae</taxon>
        <taxon>Rhizobium/Agrobacterium group</taxon>
        <taxon>Rhizobium</taxon>
    </lineage>
</organism>
<dbReference type="PANTHER" id="PTHR42715:SF10">
    <property type="entry name" value="BETA-GLUCOSIDASE"/>
    <property type="match status" value="1"/>
</dbReference>
<evidence type="ECO:0000256" key="2">
    <source>
        <dbReference type="ARBA" id="ARBA00022801"/>
    </source>
</evidence>
<name>A0A2K9ZHJ6_RHILE</name>
<dbReference type="AlphaFoldDB" id="A0A2K9ZHJ6"/>
<evidence type="ECO:0000256" key="6">
    <source>
        <dbReference type="ARBA" id="ARBA00032194"/>
    </source>
</evidence>
<evidence type="ECO:0000256" key="1">
    <source>
        <dbReference type="ARBA" id="ARBA00005336"/>
    </source>
</evidence>
<accession>A0A2K9ZHJ6</accession>
<dbReference type="Gene3D" id="3.20.20.300">
    <property type="entry name" value="Glycoside hydrolase, family 3, N-terminal domain"/>
    <property type="match status" value="1"/>
</dbReference>
<dbReference type="InterPro" id="IPR026891">
    <property type="entry name" value="Fn3-like"/>
</dbReference>
<dbReference type="GO" id="GO:0005975">
    <property type="term" value="P:carbohydrate metabolic process"/>
    <property type="evidence" value="ECO:0007669"/>
    <property type="project" value="InterPro"/>
</dbReference>
<keyword evidence="10" id="KW-0614">Plasmid</keyword>
<sequence length="782" mass="84995">MFQHTDDEMALLVDQMTAAEKADLLSGRGLWKTADIERLGIPSILMTDGAYGVRYSTTQIDAGDSDDNSLQGFLALVNQQADEAGSMFGTTRPATCFPNGNLLGCSWDVDLAYRMGAALAAECQHFGVHLLLGPGINTRRTPLAGRAYEYYSEDPVINGDLAAALICGMQDNGVGASLKHFACNNSEIERTTTSSDVDERALREIYLAGFERAIEKGKPWTVMSAYNPVNGIHATQNSWLLTTVLRQEWGYDGLIVSDWHAIKDRPASLAAGTDLDMPESKPRKSQLLDAIEAGRIGRGTTDASCMRVLDLVQRCKANERPGTPADLEDHHMLSRQIAAESIVLLRNENAALPLNANASPRILVVGNGAISPAIQGSGSATTNPYRVDVPFKQICNRAGENCTVRHMPFDVETAKAAVSAINTVLHAAADSDVVVVFTENEKSRNGEGNDRDTLKLLRGHDDLISALAAAGRRVVVVLSMPDTVEMPWLYEVDAVLACFFPGQGGGEAIARVLFGDQNPCGKLSASMPVRIEDIPGWHSYPGDHGRHVYSEGIFVGYRYYDLKAVTPAFPFGHGLSYTTFAYENMSLDCQKVEPGTCCTATVTIRNTGLVAGKEIVQLYVRPVKPGLKRPIRELKAFAKVYLEAGEAKTVAVALQPRDFQYFDVSRSSWVLDAEAFVVEAAASSRDIRLSNTLPCRRQTFAPEKLSPQSPPSVVFSHPRAETVLRDFFEANLSLSNAQAQAILDQLRGSFLGFYDTLSWFVGDSVPETDIAAILDELNESGA</sequence>
<protein>
    <recommendedName>
        <fullName evidence="7">Beta-D-glucoside glucohydrolase</fullName>
    </recommendedName>
    <alternativeName>
        <fullName evidence="5">Cellobiase</fullName>
    </alternativeName>
    <alternativeName>
        <fullName evidence="6">Gentiobiase</fullName>
    </alternativeName>
</protein>
<dbReference type="InterPro" id="IPR002772">
    <property type="entry name" value="Glyco_hydro_3_C"/>
</dbReference>
<dbReference type="Pfam" id="PF01915">
    <property type="entry name" value="Glyco_hydro_3_C"/>
    <property type="match status" value="1"/>
</dbReference>
<evidence type="ECO:0000259" key="9">
    <source>
        <dbReference type="SMART" id="SM01217"/>
    </source>
</evidence>
<dbReference type="InterPro" id="IPR017853">
    <property type="entry name" value="GH"/>
</dbReference>
<dbReference type="SUPFAM" id="SSF52279">
    <property type="entry name" value="Beta-D-glucan exohydrolase, C-terminal domain"/>
    <property type="match status" value="1"/>
</dbReference>
<dbReference type="FunFam" id="2.60.40.10:FF:000495">
    <property type="entry name" value="Periplasmic beta-glucosidase"/>
    <property type="match status" value="1"/>
</dbReference>
<evidence type="ECO:0000256" key="8">
    <source>
        <dbReference type="RuleBase" id="RU361161"/>
    </source>
</evidence>
<evidence type="ECO:0000256" key="3">
    <source>
        <dbReference type="ARBA" id="ARBA00023277"/>
    </source>
</evidence>
<dbReference type="SMART" id="SM01217">
    <property type="entry name" value="Fn3_like"/>
    <property type="match status" value="1"/>
</dbReference>
<dbReference type="InterPro" id="IPR019800">
    <property type="entry name" value="Glyco_hydro_3_AS"/>
</dbReference>
<gene>
    <name evidence="10" type="primary">bglB</name>
    <name evidence="10" type="ORF">CUJ84_pRLN4000010</name>
</gene>